<accession>A0A5E7FZJ0</accession>
<sequence>MPSYKTEELDELLARIHEGQIEVSGKDIEPFKRLLDLGLVEFKGEGGPERYTNVLPTDSGVRRVLDPEGKL</sequence>
<reference evidence="1 2" key="1">
    <citation type="submission" date="2019-09" db="EMBL/GenBank/DDBJ databases">
        <authorList>
            <person name="Chandra G."/>
            <person name="Truman W A."/>
        </authorList>
    </citation>
    <scope>NUCLEOTIDE SEQUENCE [LARGE SCALE GENOMIC DNA]</scope>
    <source>
        <strain evidence="1">PS723</strain>
    </source>
</reference>
<dbReference type="AlphaFoldDB" id="A0A5E7FZJ0"/>
<dbReference type="Proteomes" id="UP000379480">
    <property type="component" value="Unassembled WGS sequence"/>
</dbReference>
<dbReference type="RefSeq" id="WP_150807486.1">
    <property type="nucleotide sequence ID" value="NZ_CABVHY010000056.1"/>
</dbReference>
<organism evidence="1 2">
    <name type="scientific">Pseudomonas fluorescens</name>
    <dbReference type="NCBI Taxonomy" id="294"/>
    <lineage>
        <taxon>Bacteria</taxon>
        <taxon>Pseudomonadati</taxon>
        <taxon>Pseudomonadota</taxon>
        <taxon>Gammaproteobacteria</taxon>
        <taxon>Pseudomonadales</taxon>
        <taxon>Pseudomonadaceae</taxon>
        <taxon>Pseudomonas</taxon>
    </lineage>
</organism>
<protein>
    <submittedName>
        <fullName evidence="1">Uncharacterized protein</fullName>
    </submittedName>
</protein>
<proteinExistence type="predicted"/>
<dbReference type="OrthoDB" id="9924921at2"/>
<evidence type="ECO:0000313" key="1">
    <source>
        <dbReference type="EMBL" id="VVO44264.1"/>
    </source>
</evidence>
<dbReference type="EMBL" id="CABVHY010000056">
    <property type="protein sequence ID" value="VVO44264.1"/>
    <property type="molecule type" value="Genomic_DNA"/>
</dbReference>
<name>A0A5E7FZJ0_PSEFL</name>
<gene>
    <name evidence="1" type="ORF">PS723_06331</name>
</gene>
<evidence type="ECO:0000313" key="2">
    <source>
        <dbReference type="Proteomes" id="UP000379480"/>
    </source>
</evidence>